<reference evidence="4 5" key="1">
    <citation type="submission" date="2018-02" db="EMBL/GenBank/DDBJ databases">
        <title>The genomes of Aspergillus section Nigri reveals drivers in fungal speciation.</title>
        <authorList>
            <consortium name="DOE Joint Genome Institute"/>
            <person name="Vesth T.C."/>
            <person name="Nybo J."/>
            <person name="Theobald S."/>
            <person name="Brandl J."/>
            <person name="Frisvad J.C."/>
            <person name="Nielsen K.F."/>
            <person name="Lyhne E.K."/>
            <person name="Kogle M.E."/>
            <person name="Kuo A."/>
            <person name="Riley R."/>
            <person name="Clum A."/>
            <person name="Nolan M."/>
            <person name="Lipzen A."/>
            <person name="Salamov A."/>
            <person name="Henrissat B."/>
            <person name="Wiebenga A."/>
            <person name="De vries R.P."/>
            <person name="Grigoriev I.V."/>
            <person name="Mortensen U.H."/>
            <person name="Andersen M.R."/>
            <person name="Baker S.E."/>
        </authorList>
    </citation>
    <scope>NUCLEOTIDE SEQUENCE [LARGE SCALE GENOMIC DNA]</scope>
    <source>
        <strain evidence="4 5">CBS 121593</strain>
    </source>
</reference>
<gene>
    <name evidence="4" type="ORF">BO80DRAFT_420877</name>
</gene>
<dbReference type="InterPro" id="IPR022771">
    <property type="entry name" value="WAPL_C"/>
</dbReference>
<evidence type="ECO:0000256" key="2">
    <source>
        <dbReference type="SAM" id="MobiDB-lite"/>
    </source>
</evidence>
<dbReference type="EMBL" id="KZ824420">
    <property type="protein sequence ID" value="RAL05670.1"/>
    <property type="molecule type" value="Genomic_DNA"/>
</dbReference>
<evidence type="ECO:0000313" key="5">
    <source>
        <dbReference type="Proteomes" id="UP000249402"/>
    </source>
</evidence>
<evidence type="ECO:0000313" key="4">
    <source>
        <dbReference type="EMBL" id="RAL05670.1"/>
    </source>
</evidence>
<dbReference type="Proteomes" id="UP000249402">
    <property type="component" value="Unassembled WGS sequence"/>
</dbReference>
<dbReference type="GeneID" id="37223340"/>
<evidence type="ECO:0000259" key="3">
    <source>
        <dbReference type="Pfam" id="PF07814"/>
    </source>
</evidence>
<accession>A0A395HD61</accession>
<dbReference type="Pfam" id="PF07814">
    <property type="entry name" value="WAPL"/>
    <property type="match status" value="1"/>
</dbReference>
<dbReference type="PANTHER" id="PTHR22100">
    <property type="entry name" value="WINGS APART-LIKE PROTEIN HOMOLOG"/>
    <property type="match status" value="1"/>
</dbReference>
<dbReference type="Gene3D" id="1.25.10.10">
    <property type="entry name" value="Leucine-rich Repeat Variant"/>
    <property type="match status" value="1"/>
</dbReference>
<feature type="region of interest" description="Disordered" evidence="2">
    <location>
        <begin position="1"/>
        <end position="102"/>
    </location>
</feature>
<dbReference type="STRING" id="1448316.A0A395HD61"/>
<dbReference type="AlphaFoldDB" id="A0A395HD61"/>
<organism evidence="4 5">
    <name type="scientific">Aspergillus ibericus CBS 121593</name>
    <dbReference type="NCBI Taxonomy" id="1448316"/>
    <lineage>
        <taxon>Eukaryota</taxon>
        <taxon>Fungi</taxon>
        <taxon>Dikarya</taxon>
        <taxon>Ascomycota</taxon>
        <taxon>Pezizomycotina</taxon>
        <taxon>Eurotiomycetes</taxon>
        <taxon>Eurotiomycetidae</taxon>
        <taxon>Eurotiales</taxon>
        <taxon>Aspergillaceae</taxon>
        <taxon>Aspergillus</taxon>
        <taxon>Aspergillus subgen. Circumdati</taxon>
    </lineage>
</organism>
<dbReference type="InterPro" id="IPR039874">
    <property type="entry name" value="WAPL"/>
</dbReference>
<dbReference type="InterPro" id="IPR011989">
    <property type="entry name" value="ARM-like"/>
</dbReference>
<sequence length="802" mass="88246">MSHNNPGRRALGPSGSPAAGFSFDIQSQAFKNTNDLHTTTNKRGVSTSQNRDQQAHIPLNTRPHRAEPIPKKRKYAPHQQLQPGLDQSDLRRGSHIPSDGRETVYDGALYTAQVPGKVAADADYEVDNPKKEIRRPPRISANDIKEPESIYASYTPGLSRAFHKKRLIPKTNTPNHSFAGEVKGDSQQLTAGAGHNGGTVSNRKRLVDLLGATAHSENTRLTNPASVVAESKHSHNIGAAQEVNVACIRADEAPEHLGKLDTGNTHEAVTPLLSRLRGSRVTYARQRSFLGDPLKNEAAEHGDASVSSPDHGGARQAHIIDPKASRTSNTDDDETDSRPVRSIHELRQAGDNARFRESVEAIFEEIEDPFNSLSGICSSLTQLCTKLLEPAFVRRFSEYGFSDRLVSCTTANRDILTTFLVLCAYRLICLNGSSSHTSLRSFWAKILQISHKLLSVKDDISVLATGRTTGLSKAVQGSLKKVLPQISSMIFEQKPPPRLSPCSVTLSCIQACLTTFLEKGDDTGPLPATLIDQIVELVISQHDDTSSMTIPGSFQLMEMSFLILETYSMLPGTMRYDHRNSFQSLFEHHNKFLHYGQCDRDKHISMLYTRVVLNLTNNEPSLCENFATPDMIFDFVKLATTSSPGIHKDTNMEEDNPCSVAILALGVLINLSEQSKASRAAFLRPISDSTSLLQSLIQHFSAGLAFADQARSVSEVHHNVVIGYLSILLVILCLDADAFTQIRESTCGKGLPLVLSTAEEFLQYHQKVEQESQLFETWSEGGSRSTTHLKDILSQIRQKASL</sequence>
<dbReference type="RefSeq" id="XP_025579997.1">
    <property type="nucleotide sequence ID" value="XM_025718475.1"/>
</dbReference>
<dbReference type="OrthoDB" id="5976022at2759"/>
<keyword evidence="5" id="KW-1185">Reference proteome</keyword>
<comment type="similarity">
    <text evidence="1">Belongs to the WAPL family.</text>
</comment>
<dbReference type="VEuPathDB" id="FungiDB:BO80DRAFT_420877"/>
<dbReference type="PANTHER" id="PTHR22100:SF13">
    <property type="entry name" value="WINGS APART-LIKE PROTEIN HOMOLOG"/>
    <property type="match status" value="1"/>
</dbReference>
<feature type="region of interest" description="Disordered" evidence="2">
    <location>
        <begin position="297"/>
        <end position="345"/>
    </location>
</feature>
<evidence type="ECO:0000256" key="1">
    <source>
        <dbReference type="ARBA" id="ARBA00006854"/>
    </source>
</evidence>
<feature type="domain" description="Wings apart-like protein C-terminal" evidence="3">
    <location>
        <begin position="339"/>
        <end position="677"/>
    </location>
</feature>
<feature type="compositionally biased region" description="Basic and acidic residues" evidence="2">
    <location>
        <begin position="336"/>
        <end position="345"/>
    </location>
</feature>
<proteinExistence type="inferred from homology"/>
<feature type="compositionally biased region" description="Polar residues" evidence="2">
    <location>
        <begin position="24"/>
        <end position="52"/>
    </location>
</feature>
<feature type="compositionally biased region" description="Basic and acidic residues" evidence="2">
    <location>
        <begin position="88"/>
        <end position="102"/>
    </location>
</feature>
<name>A0A395HD61_9EURO</name>
<protein>
    <recommendedName>
        <fullName evidence="3">Wings apart-like protein C-terminal domain-containing protein</fullName>
    </recommendedName>
</protein>